<evidence type="ECO:0000313" key="12">
    <source>
        <dbReference type="EMBL" id="MFC0180858.1"/>
    </source>
</evidence>
<dbReference type="RefSeq" id="WP_385878074.1">
    <property type="nucleotide sequence ID" value="NZ_JBHLXE010000108.1"/>
</dbReference>
<name>A0ABV6CD11_9GAMM</name>
<dbReference type="SFLD" id="SFLDF00288">
    <property type="entry name" value="HemN-like__clustered_with_nucl"/>
    <property type="match status" value="1"/>
</dbReference>
<dbReference type="Pfam" id="PF04055">
    <property type="entry name" value="Radical_SAM"/>
    <property type="match status" value="1"/>
</dbReference>
<dbReference type="NCBIfam" id="TIGR00539">
    <property type="entry name" value="hemN_rel"/>
    <property type="match status" value="1"/>
</dbReference>
<keyword evidence="6 10" id="KW-0479">Metal-binding</keyword>
<dbReference type="SUPFAM" id="SSF102114">
    <property type="entry name" value="Radical SAM enzymes"/>
    <property type="match status" value="1"/>
</dbReference>
<evidence type="ECO:0000256" key="2">
    <source>
        <dbReference type="ARBA" id="ARBA00006100"/>
    </source>
</evidence>
<evidence type="ECO:0000256" key="7">
    <source>
        <dbReference type="ARBA" id="ARBA00023004"/>
    </source>
</evidence>
<evidence type="ECO:0000256" key="4">
    <source>
        <dbReference type="ARBA" id="ARBA00022617"/>
    </source>
</evidence>
<dbReference type="Pfam" id="PF06969">
    <property type="entry name" value="HemN_C"/>
    <property type="match status" value="1"/>
</dbReference>
<dbReference type="InterPro" id="IPR007197">
    <property type="entry name" value="rSAM"/>
</dbReference>
<dbReference type="InterPro" id="IPR004559">
    <property type="entry name" value="HemW-like"/>
</dbReference>
<keyword evidence="10" id="KW-0963">Cytoplasm</keyword>
<dbReference type="InterPro" id="IPR006638">
    <property type="entry name" value="Elp3/MiaA/NifB-like_rSAM"/>
</dbReference>
<protein>
    <recommendedName>
        <fullName evidence="3 10">Heme chaperone HemW</fullName>
    </recommendedName>
</protein>
<dbReference type="InterPro" id="IPR010723">
    <property type="entry name" value="HemN_C"/>
</dbReference>
<dbReference type="EMBL" id="JBHLXE010000108">
    <property type="protein sequence ID" value="MFC0180858.1"/>
    <property type="molecule type" value="Genomic_DNA"/>
</dbReference>
<keyword evidence="9 10" id="KW-0143">Chaperone</keyword>
<proteinExistence type="inferred from homology"/>
<evidence type="ECO:0000313" key="13">
    <source>
        <dbReference type="Proteomes" id="UP001589758"/>
    </source>
</evidence>
<keyword evidence="7 10" id="KW-0408">Iron</keyword>
<evidence type="ECO:0000256" key="1">
    <source>
        <dbReference type="ARBA" id="ARBA00001966"/>
    </source>
</evidence>
<dbReference type="InterPro" id="IPR013785">
    <property type="entry name" value="Aldolase_TIM"/>
</dbReference>
<evidence type="ECO:0000256" key="9">
    <source>
        <dbReference type="ARBA" id="ARBA00023186"/>
    </source>
</evidence>
<evidence type="ECO:0000256" key="6">
    <source>
        <dbReference type="ARBA" id="ARBA00022723"/>
    </source>
</evidence>
<comment type="function">
    <text evidence="10">Probably acts as a heme chaperone, transferring heme to an unknown acceptor. Binds one molecule of heme per monomer, possibly covalently. Binds 1 [4Fe-4S] cluster. The cluster is coordinated with 3 cysteines and an exchangeable S-adenosyl-L-methionine.</text>
</comment>
<dbReference type="Gene3D" id="3.20.20.70">
    <property type="entry name" value="Aldolase class I"/>
    <property type="match status" value="1"/>
</dbReference>
<comment type="subcellular location">
    <subcellularLocation>
        <location evidence="10">Cytoplasm</location>
    </subcellularLocation>
</comment>
<feature type="domain" description="Radical SAM core" evidence="11">
    <location>
        <begin position="9"/>
        <end position="245"/>
    </location>
</feature>
<dbReference type="SFLD" id="SFLDG01065">
    <property type="entry name" value="anaerobic_coproporphyrinogen-I"/>
    <property type="match status" value="1"/>
</dbReference>
<keyword evidence="10" id="KW-0004">4Fe-4S</keyword>
<comment type="cofactor">
    <cofactor evidence="1">
        <name>[4Fe-4S] cluster</name>
        <dbReference type="ChEBI" id="CHEBI:49883"/>
    </cofactor>
</comment>
<reference evidence="12 13" key="1">
    <citation type="submission" date="2024-09" db="EMBL/GenBank/DDBJ databases">
        <authorList>
            <person name="Sun Q."/>
            <person name="Mori K."/>
        </authorList>
    </citation>
    <scope>NUCLEOTIDE SEQUENCE [LARGE SCALE GENOMIC DNA]</scope>
    <source>
        <strain evidence="12 13">CCM 8545</strain>
    </source>
</reference>
<evidence type="ECO:0000256" key="8">
    <source>
        <dbReference type="ARBA" id="ARBA00023014"/>
    </source>
</evidence>
<keyword evidence="5 10" id="KW-0949">S-adenosyl-L-methionine</keyword>
<dbReference type="SMART" id="SM00729">
    <property type="entry name" value="Elp3"/>
    <property type="match status" value="1"/>
</dbReference>
<gene>
    <name evidence="12" type="primary">hemW</name>
    <name evidence="12" type="ORF">ACFFIT_12325</name>
</gene>
<dbReference type="PROSITE" id="PS51918">
    <property type="entry name" value="RADICAL_SAM"/>
    <property type="match status" value="1"/>
</dbReference>
<keyword evidence="13" id="KW-1185">Reference proteome</keyword>
<accession>A0ABV6CD11</accession>
<organism evidence="12 13">
    <name type="scientific">Thorsellia kenyensis</name>
    <dbReference type="NCBI Taxonomy" id="1549888"/>
    <lineage>
        <taxon>Bacteria</taxon>
        <taxon>Pseudomonadati</taxon>
        <taxon>Pseudomonadota</taxon>
        <taxon>Gammaproteobacteria</taxon>
        <taxon>Enterobacterales</taxon>
        <taxon>Thorselliaceae</taxon>
        <taxon>Thorsellia</taxon>
    </lineage>
</organism>
<dbReference type="SFLD" id="SFLDF00562">
    <property type="entry name" value="HemN-like__clustered_with_heat"/>
    <property type="match status" value="1"/>
</dbReference>
<dbReference type="SFLD" id="SFLDS00029">
    <property type="entry name" value="Radical_SAM"/>
    <property type="match status" value="1"/>
</dbReference>
<evidence type="ECO:0000256" key="5">
    <source>
        <dbReference type="ARBA" id="ARBA00022691"/>
    </source>
</evidence>
<sequence length="384" mass="43838">MTLTNIHNQIQLPPLSLYIHIPWCIEKCPYCDFNSHTFKSKLPEEDYIDHLLLDLKQSLPLIYNREIKTVFIGGGTPSLLSEASMQKLLSGIKTIVNISPDAEITMEANPNSVEADKFLSFNQSGVNRLSIGVQSFHPDKLKRLGRVHNQEEAIAAAHIASRVPFQSFNLDIMHGLPNQSLDEAMADLDQMIQLNPPHFSWYQLTIEPNTNFASKPPQLPEDDLLWEIYIKGHEKLTQAGYIQYETSAYAKQGYQCAHNLNYWRFGDYIGIGCGAHGKITHLDGTIERIQKIKHPKGYMAGTYLDKSWLVANEERPFEFFMNRFRLFEPTPKAEFETFTGLTLCAIESSITEAIKKEFITENLTHWKITDKGKLFLNDLLGLFI</sequence>
<comment type="similarity">
    <text evidence="2">Belongs to the anaerobic coproporphyrinogen-III oxidase family. HemW subfamily.</text>
</comment>
<keyword evidence="4 10" id="KW-0349">Heme</keyword>
<evidence type="ECO:0000256" key="10">
    <source>
        <dbReference type="RuleBase" id="RU364116"/>
    </source>
</evidence>
<evidence type="ECO:0000259" key="11">
    <source>
        <dbReference type="PROSITE" id="PS51918"/>
    </source>
</evidence>
<evidence type="ECO:0000256" key="3">
    <source>
        <dbReference type="ARBA" id="ARBA00017228"/>
    </source>
</evidence>
<dbReference type="CDD" id="cd01335">
    <property type="entry name" value="Radical_SAM"/>
    <property type="match status" value="1"/>
</dbReference>
<dbReference type="InterPro" id="IPR058240">
    <property type="entry name" value="rSAM_sf"/>
</dbReference>
<comment type="caution">
    <text evidence="12">The sequence shown here is derived from an EMBL/GenBank/DDBJ whole genome shotgun (WGS) entry which is preliminary data.</text>
</comment>
<keyword evidence="8 10" id="KW-0411">Iron-sulfur</keyword>
<dbReference type="PANTHER" id="PTHR13932">
    <property type="entry name" value="COPROPORPHYRINIGEN III OXIDASE"/>
    <property type="match status" value="1"/>
</dbReference>
<dbReference type="InterPro" id="IPR034505">
    <property type="entry name" value="Coproporphyrinogen-III_oxidase"/>
</dbReference>
<dbReference type="PANTHER" id="PTHR13932:SF5">
    <property type="entry name" value="RADICAL S-ADENOSYL METHIONINE DOMAIN-CONTAINING PROTEIN 1, MITOCHONDRIAL"/>
    <property type="match status" value="1"/>
</dbReference>
<dbReference type="Proteomes" id="UP001589758">
    <property type="component" value="Unassembled WGS sequence"/>
</dbReference>